<dbReference type="Gene3D" id="3.40.50.150">
    <property type="entry name" value="Vaccinia Virus protein VP39"/>
    <property type="match status" value="1"/>
</dbReference>
<gene>
    <name evidence="1" type="ORF">N0V93_004601</name>
</gene>
<proteinExistence type="predicted"/>
<evidence type="ECO:0008006" key="3">
    <source>
        <dbReference type="Google" id="ProtNLM"/>
    </source>
</evidence>
<dbReference type="Proteomes" id="UP001140453">
    <property type="component" value="Unassembled WGS sequence"/>
</dbReference>
<dbReference type="InterPro" id="IPR029063">
    <property type="entry name" value="SAM-dependent_MTases_sf"/>
</dbReference>
<name>A0A9W8YV06_9PEZI</name>
<dbReference type="EMBL" id="JAPEVB010000003">
    <property type="protein sequence ID" value="KAJ4391002.1"/>
    <property type="molecule type" value="Genomic_DNA"/>
</dbReference>
<organism evidence="1 2">
    <name type="scientific">Gnomoniopsis smithogilvyi</name>
    <dbReference type="NCBI Taxonomy" id="1191159"/>
    <lineage>
        <taxon>Eukaryota</taxon>
        <taxon>Fungi</taxon>
        <taxon>Dikarya</taxon>
        <taxon>Ascomycota</taxon>
        <taxon>Pezizomycotina</taxon>
        <taxon>Sordariomycetes</taxon>
        <taxon>Sordariomycetidae</taxon>
        <taxon>Diaporthales</taxon>
        <taxon>Gnomoniaceae</taxon>
        <taxon>Gnomoniopsis</taxon>
    </lineage>
</organism>
<comment type="caution">
    <text evidence="1">The sequence shown here is derived from an EMBL/GenBank/DDBJ whole genome shotgun (WGS) entry which is preliminary data.</text>
</comment>
<keyword evidence="2" id="KW-1185">Reference proteome</keyword>
<sequence>MTPAPSETTYLLGGSSAELERIDGIHESTVNYMGKLLLAPIDFQSRRLRILDSGTAGGRWLRELRKLQGSNHEYVGTDITTSFLTSDLPDDNIIYRAWDITKQWPQELLPGFDVVHQRFVLGAIRKAELHRTVSNLTHLVRPGGWIELLESDVRQEVVTDDSNEAAPVWRLLRDVYLAMQVEPDPDQYLRGWLEEAGFVDISEVRVPVPVGPRRLDAEMGTKSARTVVVTAQHLVMGAKQLGPEGTSFSPQALDALPREVGAALGKRGGTYSVYAIYGRRPSI</sequence>
<evidence type="ECO:0000313" key="1">
    <source>
        <dbReference type="EMBL" id="KAJ4391002.1"/>
    </source>
</evidence>
<dbReference type="AlphaFoldDB" id="A0A9W8YV06"/>
<evidence type="ECO:0000313" key="2">
    <source>
        <dbReference type="Proteomes" id="UP001140453"/>
    </source>
</evidence>
<dbReference type="Pfam" id="PF13489">
    <property type="entry name" value="Methyltransf_23"/>
    <property type="match status" value="1"/>
</dbReference>
<dbReference type="OrthoDB" id="184880at2759"/>
<dbReference type="SUPFAM" id="SSF53335">
    <property type="entry name" value="S-adenosyl-L-methionine-dependent methyltransferases"/>
    <property type="match status" value="1"/>
</dbReference>
<accession>A0A9W8YV06</accession>
<protein>
    <recommendedName>
        <fullName evidence="3">Methyltransferase</fullName>
    </recommendedName>
</protein>
<reference evidence="1" key="1">
    <citation type="submission" date="2022-10" db="EMBL/GenBank/DDBJ databases">
        <title>Tapping the CABI collections for fungal endophytes: first genome assemblies for Collariella, Neodidymelliopsis, Ascochyta clinopodiicola, Didymella pomorum, Didymosphaeria variabile, Neocosmospora piperis and Neocucurbitaria cava.</title>
        <authorList>
            <person name="Hill R."/>
        </authorList>
    </citation>
    <scope>NUCLEOTIDE SEQUENCE</scope>
    <source>
        <strain evidence="1">IMI 355082</strain>
    </source>
</reference>